<evidence type="ECO:0000256" key="13">
    <source>
        <dbReference type="PIRSR" id="PIRSR000239-1"/>
    </source>
</evidence>
<organism evidence="15 16">
    <name type="scientific">Methylomonas methanica</name>
    <dbReference type="NCBI Taxonomy" id="421"/>
    <lineage>
        <taxon>Bacteria</taxon>
        <taxon>Pseudomonadati</taxon>
        <taxon>Pseudomonadota</taxon>
        <taxon>Gammaproteobacteria</taxon>
        <taxon>Methylococcales</taxon>
        <taxon>Methylococcaceae</taxon>
        <taxon>Methylomonas</taxon>
    </lineage>
</organism>
<keyword evidence="4" id="KW-0575">Peroxidase</keyword>
<evidence type="ECO:0000313" key="16">
    <source>
        <dbReference type="Proteomes" id="UP000077763"/>
    </source>
</evidence>
<dbReference type="SUPFAM" id="SSF52833">
    <property type="entry name" value="Thioredoxin-like"/>
    <property type="match status" value="1"/>
</dbReference>
<evidence type="ECO:0000256" key="7">
    <source>
        <dbReference type="ARBA" id="ARBA00023157"/>
    </source>
</evidence>
<evidence type="ECO:0000256" key="3">
    <source>
        <dbReference type="ARBA" id="ARBA00013017"/>
    </source>
</evidence>
<dbReference type="EC" id="1.11.1.24" evidence="3"/>
<accession>A0A177LZH6</accession>
<dbReference type="EMBL" id="LUUH01000086">
    <property type="protein sequence ID" value="OAH98865.1"/>
    <property type="molecule type" value="Genomic_DNA"/>
</dbReference>
<evidence type="ECO:0000256" key="1">
    <source>
        <dbReference type="ARBA" id="ARBA00003330"/>
    </source>
</evidence>
<name>A0A177LZH6_METMH</name>
<comment type="function">
    <text evidence="1">Thiol-specific peroxidase that catalyzes the reduction of hydrogen peroxide and organic hydroperoxides to water and alcohols, respectively. Plays a role in cell protection against oxidative stress by detoxifying peroxides and as sensor of hydrogen peroxide-mediated signaling events.</text>
</comment>
<dbReference type="GO" id="GO:0045454">
    <property type="term" value="P:cell redox homeostasis"/>
    <property type="evidence" value="ECO:0007669"/>
    <property type="project" value="TreeGrafter"/>
</dbReference>
<dbReference type="GO" id="GO:0005737">
    <property type="term" value="C:cytoplasm"/>
    <property type="evidence" value="ECO:0007669"/>
    <property type="project" value="TreeGrafter"/>
</dbReference>
<dbReference type="InterPro" id="IPR036249">
    <property type="entry name" value="Thioredoxin-like_sf"/>
</dbReference>
<sequence length="156" mass="17619">MTLATLGSAVPDFEIAATGEKTVKLSDYRGKKVVLYFYPKDNTPGCTQEGQGFRDNIEQFKQLNAVILGVSRDSVKIHEGFKCKQEFPFDLLSDQDESLCNLFDVIKMKSMYGKQVRGIERSTFLIDEDGVLVKEWRKVQVKTHIAEVLSYLQSAA</sequence>
<comment type="caution">
    <text evidence="15">The sequence shown here is derived from an EMBL/GenBank/DDBJ whole genome shotgun (WGS) entry which is preliminary data.</text>
</comment>
<evidence type="ECO:0000256" key="12">
    <source>
        <dbReference type="ARBA" id="ARBA00049091"/>
    </source>
</evidence>
<keyword evidence="8" id="KW-0676">Redox-active center</keyword>
<comment type="similarity">
    <text evidence="10">Belongs to the peroxiredoxin family. BCP/PrxQ subfamily.</text>
</comment>
<reference evidence="15 16" key="1">
    <citation type="submission" date="2016-03" db="EMBL/GenBank/DDBJ databases">
        <authorList>
            <person name="Ploux O."/>
        </authorList>
    </citation>
    <scope>NUCLEOTIDE SEQUENCE [LARGE SCALE GENOMIC DNA]</scope>
    <source>
        <strain evidence="15 16">R-45371</strain>
    </source>
</reference>
<dbReference type="PROSITE" id="PS51352">
    <property type="entry name" value="THIOREDOXIN_2"/>
    <property type="match status" value="1"/>
</dbReference>
<feature type="active site" description="Cysteine sulfenic acid (-SOH) intermediate; for peroxidase activity" evidence="13">
    <location>
        <position position="46"/>
    </location>
</feature>
<evidence type="ECO:0000259" key="14">
    <source>
        <dbReference type="PROSITE" id="PS51352"/>
    </source>
</evidence>
<dbReference type="InterPro" id="IPR050924">
    <property type="entry name" value="Peroxiredoxin_BCP/PrxQ"/>
</dbReference>
<evidence type="ECO:0000256" key="2">
    <source>
        <dbReference type="ARBA" id="ARBA00011245"/>
    </source>
</evidence>
<feature type="domain" description="Thioredoxin" evidence="14">
    <location>
        <begin position="4"/>
        <end position="156"/>
    </location>
</feature>
<dbReference type="GO" id="GO:0034599">
    <property type="term" value="P:cellular response to oxidative stress"/>
    <property type="evidence" value="ECO:0007669"/>
    <property type="project" value="TreeGrafter"/>
</dbReference>
<proteinExistence type="inferred from homology"/>
<evidence type="ECO:0000256" key="4">
    <source>
        <dbReference type="ARBA" id="ARBA00022559"/>
    </source>
</evidence>
<dbReference type="InterPro" id="IPR024706">
    <property type="entry name" value="Peroxiredoxin_AhpC-typ"/>
</dbReference>
<keyword evidence="5" id="KW-0049">Antioxidant</keyword>
<evidence type="ECO:0000256" key="8">
    <source>
        <dbReference type="ARBA" id="ARBA00023284"/>
    </source>
</evidence>
<dbReference type="AlphaFoldDB" id="A0A177LZH6"/>
<dbReference type="PANTHER" id="PTHR42801:SF4">
    <property type="entry name" value="AHPC_TSA FAMILY PROTEIN"/>
    <property type="match status" value="1"/>
</dbReference>
<keyword evidence="7" id="KW-1015">Disulfide bond</keyword>
<dbReference type="CDD" id="cd03017">
    <property type="entry name" value="PRX_BCP"/>
    <property type="match status" value="1"/>
</dbReference>
<gene>
    <name evidence="15" type="ORF">A1353_21820</name>
</gene>
<comment type="subunit">
    <text evidence="2">Monomer.</text>
</comment>
<dbReference type="Proteomes" id="UP000077763">
    <property type="component" value="Unassembled WGS sequence"/>
</dbReference>
<dbReference type="GO" id="GO:0008379">
    <property type="term" value="F:thioredoxin peroxidase activity"/>
    <property type="evidence" value="ECO:0007669"/>
    <property type="project" value="TreeGrafter"/>
</dbReference>
<dbReference type="PIRSF" id="PIRSF000239">
    <property type="entry name" value="AHPC"/>
    <property type="match status" value="1"/>
</dbReference>
<protein>
    <recommendedName>
        <fullName evidence="3">thioredoxin-dependent peroxiredoxin</fullName>
        <ecNumber evidence="3">1.11.1.24</ecNumber>
    </recommendedName>
    <alternativeName>
        <fullName evidence="9">Thioredoxin peroxidase</fullName>
    </alternativeName>
    <alternativeName>
        <fullName evidence="11">Thioredoxin-dependent peroxiredoxin Bcp</fullName>
    </alternativeName>
</protein>
<dbReference type="Gene3D" id="3.40.30.10">
    <property type="entry name" value="Glutaredoxin"/>
    <property type="match status" value="1"/>
</dbReference>
<dbReference type="RefSeq" id="WP_064038329.1">
    <property type="nucleotide sequence ID" value="NZ_LUUH01000086.1"/>
</dbReference>
<dbReference type="InterPro" id="IPR000866">
    <property type="entry name" value="AhpC/TSA"/>
</dbReference>
<evidence type="ECO:0000256" key="5">
    <source>
        <dbReference type="ARBA" id="ARBA00022862"/>
    </source>
</evidence>
<evidence type="ECO:0000256" key="10">
    <source>
        <dbReference type="ARBA" id="ARBA00038489"/>
    </source>
</evidence>
<evidence type="ECO:0000256" key="6">
    <source>
        <dbReference type="ARBA" id="ARBA00023002"/>
    </source>
</evidence>
<comment type="catalytic activity">
    <reaction evidence="12">
        <text>a hydroperoxide + [thioredoxin]-dithiol = an alcohol + [thioredoxin]-disulfide + H2O</text>
        <dbReference type="Rhea" id="RHEA:62620"/>
        <dbReference type="Rhea" id="RHEA-COMP:10698"/>
        <dbReference type="Rhea" id="RHEA-COMP:10700"/>
        <dbReference type="ChEBI" id="CHEBI:15377"/>
        <dbReference type="ChEBI" id="CHEBI:29950"/>
        <dbReference type="ChEBI" id="CHEBI:30879"/>
        <dbReference type="ChEBI" id="CHEBI:35924"/>
        <dbReference type="ChEBI" id="CHEBI:50058"/>
        <dbReference type="EC" id="1.11.1.24"/>
    </reaction>
</comment>
<dbReference type="Pfam" id="PF00578">
    <property type="entry name" value="AhpC-TSA"/>
    <property type="match status" value="1"/>
</dbReference>
<evidence type="ECO:0000256" key="9">
    <source>
        <dbReference type="ARBA" id="ARBA00032824"/>
    </source>
</evidence>
<dbReference type="PANTHER" id="PTHR42801">
    <property type="entry name" value="THIOREDOXIN-DEPENDENT PEROXIDE REDUCTASE"/>
    <property type="match status" value="1"/>
</dbReference>
<evidence type="ECO:0000313" key="15">
    <source>
        <dbReference type="EMBL" id="OAH98865.1"/>
    </source>
</evidence>
<evidence type="ECO:0000256" key="11">
    <source>
        <dbReference type="ARBA" id="ARBA00042639"/>
    </source>
</evidence>
<keyword evidence="6" id="KW-0560">Oxidoreductase</keyword>
<dbReference type="FunFam" id="3.40.30.10:FF:000007">
    <property type="entry name" value="Thioredoxin-dependent thiol peroxidase"/>
    <property type="match status" value="1"/>
</dbReference>
<dbReference type="InterPro" id="IPR013766">
    <property type="entry name" value="Thioredoxin_domain"/>
</dbReference>